<reference evidence="4" key="1">
    <citation type="submission" date="2017-09" db="EMBL/GenBank/DDBJ databases">
        <authorList>
            <person name="Regsiter A."/>
            <person name="William W."/>
        </authorList>
    </citation>
    <scope>NUCLEOTIDE SEQUENCE [LARGE SCALE GENOMIC DNA]</scope>
    <source>
        <strain evidence="4">500-1</strain>
    </source>
</reference>
<feature type="transmembrane region" description="Helical" evidence="1">
    <location>
        <begin position="192"/>
        <end position="208"/>
    </location>
</feature>
<feature type="transmembrane region" description="Helical" evidence="1">
    <location>
        <begin position="141"/>
        <end position="158"/>
    </location>
</feature>
<feature type="transmembrane region" description="Helical" evidence="1">
    <location>
        <begin position="165"/>
        <end position="180"/>
    </location>
</feature>
<protein>
    <recommendedName>
        <fullName evidence="2">DUF2157 domain-containing protein</fullName>
    </recommendedName>
</protein>
<feature type="transmembrane region" description="Helical" evidence="1">
    <location>
        <begin position="314"/>
        <end position="334"/>
    </location>
</feature>
<feature type="transmembrane region" description="Helical" evidence="1">
    <location>
        <begin position="254"/>
        <end position="274"/>
    </location>
</feature>
<keyword evidence="1" id="KW-0812">Transmembrane</keyword>
<feature type="transmembrane region" description="Helical" evidence="1">
    <location>
        <begin position="281"/>
        <end position="302"/>
    </location>
</feature>
<feature type="transmembrane region" description="Helical" evidence="1">
    <location>
        <begin position="89"/>
        <end position="108"/>
    </location>
</feature>
<dbReference type="Proteomes" id="UP000219215">
    <property type="component" value="Chromosome DPRO"/>
</dbReference>
<evidence type="ECO:0000313" key="4">
    <source>
        <dbReference type="Proteomes" id="UP000219215"/>
    </source>
</evidence>
<feature type="transmembrane region" description="Helical" evidence="1">
    <location>
        <begin position="59"/>
        <end position="77"/>
    </location>
</feature>
<accession>A0A2C8FBZ0</accession>
<gene>
    <name evidence="3" type="ORF">DPRO_3045</name>
</gene>
<keyword evidence="1" id="KW-0472">Membrane</keyword>
<dbReference type="InterPro" id="IPR018677">
    <property type="entry name" value="DUF2157"/>
</dbReference>
<dbReference type="Pfam" id="PF09925">
    <property type="entry name" value="DUF2157"/>
    <property type="match status" value="1"/>
</dbReference>
<sequence length="348" mass="38886">MIGSTMKSDDGSSPLEHITADRRIIDELYSHGKITMEAREYALEALYPHNHWGLWVSRILLTLGTLLVLSGIVYFFAFNWTKITPTIKLFSIQFGLVGCLVGAWFYSLRRLTGQILLLSASMLVGVFFAVFGQVYQTGADAYQLFMMWALLTLGWTLISNFAPQWVFWLVIANTSLILWWEQAALPSHEMKHLIHTYMALLNGAALGLREYLSAKKTYAWLKGRWTRGFLVIGVLSIVVVPIISLITGEREPSISVMVSGAVGFVAHGLVFYLYRFKFPDMWSLAAAVLSACIIVETVIVDTMVSDRLLKSESITFLVMGIATIILFACAVAYLSSVSKKMKVDHVSS</sequence>
<evidence type="ECO:0000259" key="2">
    <source>
        <dbReference type="Pfam" id="PF09925"/>
    </source>
</evidence>
<proteinExistence type="predicted"/>
<keyword evidence="4" id="KW-1185">Reference proteome</keyword>
<organism evidence="3 4">
    <name type="scientific">Pseudodesulfovibrio profundus</name>
    <dbReference type="NCBI Taxonomy" id="57320"/>
    <lineage>
        <taxon>Bacteria</taxon>
        <taxon>Pseudomonadati</taxon>
        <taxon>Thermodesulfobacteriota</taxon>
        <taxon>Desulfovibrionia</taxon>
        <taxon>Desulfovibrionales</taxon>
        <taxon>Desulfovibrionaceae</taxon>
    </lineage>
</organism>
<evidence type="ECO:0000313" key="3">
    <source>
        <dbReference type="EMBL" id="SOB59955.1"/>
    </source>
</evidence>
<feature type="transmembrane region" description="Helical" evidence="1">
    <location>
        <begin position="229"/>
        <end position="248"/>
    </location>
</feature>
<keyword evidence="1" id="KW-1133">Transmembrane helix</keyword>
<evidence type="ECO:0000256" key="1">
    <source>
        <dbReference type="SAM" id="Phobius"/>
    </source>
</evidence>
<dbReference type="KEGG" id="pprf:DPRO_3045"/>
<name>A0A2C8FBZ0_9BACT</name>
<dbReference type="EMBL" id="LT907975">
    <property type="protein sequence ID" value="SOB59955.1"/>
    <property type="molecule type" value="Genomic_DNA"/>
</dbReference>
<dbReference type="AlphaFoldDB" id="A0A2C8FBZ0"/>
<feature type="transmembrane region" description="Helical" evidence="1">
    <location>
        <begin position="115"/>
        <end position="135"/>
    </location>
</feature>
<feature type="domain" description="DUF2157" evidence="2">
    <location>
        <begin position="30"/>
        <end position="164"/>
    </location>
</feature>